<dbReference type="STRING" id="857967.G0QMN0"/>
<protein>
    <submittedName>
        <fullName evidence="4">WD repeat protein</fullName>
        <ecNumber evidence="4">2.3.1.48</ecNumber>
    </submittedName>
</protein>
<gene>
    <name evidence="4" type="ORF">IMG5_050450</name>
</gene>
<evidence type="ECO:0000256" key="2">
    <source>
        <dbReference type="ARBA" id="ARBA00022737"/>
    </source>
</evidence>
<evidence type="ECO:0000256" key="3">
    <source>
        <dbReference type="PROSITE-ProRule" id="PRU00221"/>
    </source>
</evidence>
<dbReference type="Proteomes" id="UP000008983">
    <property type="component" value="Unassembled WGS sequence"/>
</dbReference>
<accession>G0QMN0</accession>
<dbReference type="InParanoid" id="G0QMN0"/>
<dbReference type="EC" id="2.3.1.48" evidence="4"/>
<dbReference type="GO" id="GO:0061733">
    <property type="term" value="F:protein-lysine-acetyltransferase activity"/>
    <property type="evidence" value="ECO:0007669"/>
    <property type="project" value="UniProtKB-EC"/>
</dbReference>
<organism evidence="4 5">
    <name type="scientific">Ichthyophthirius multifiliis</name>
    <name type="common">White spot disease agent</name>
    <name type="synonym">Ich</name>
    <dbReference type="NCBI Taxonomy" id="5932"/>
    <lineage>
        <taxon>Eukaryota</taxon>
        <taxon>Sar</taxon>
        <taxon>Alveolata</taxon>
        <taxon>Ciliophora</taxon>
        <taxon>Intramacronucleata</taxon>
        <taxon>Oligohymenophorea</taxon>
        <taxon>Hymenostomatida</taxon>
        <taxon>Ophryoglenina</taxon>
        <taxon>Ichthyophthirius</taxon>
    </lineage>
</organism>
<dbReference type="SMART" id="SM00320">
    <property type="entry name" value="WD40"/>
    <property type="match status" value="5"/>
</dbReference>
<keyword evidence="4" id="KW-0012">Acyltransferase</keyword>
<proteinExistence type="predicted"/>
<keyword evidence="4" id="KW-0808">Transferase</keyword>
<dbReference type="RefSeq" id="XP_004037508.1">
    <property type="nucleotide sequence ID" value="XM_004037460.1"/>
</dbReference>
<dbReference type="GO" id="GO:0016593">
    <property type="term" value="C:Cdc73/Paf1 complex"/>
    <property type="evidence" value="ECO:0007669"/>
    <property type="project" value="TreeGrafter"/>
</dbReference>
<dbReference type="InterPro" id="IPR001680">
    <property type="entry name" value="WD40_rpt"/>
</dbReference>
<evidence type="ECO:0000256" key="1">
    <source>
        <dbReference type="ARBA" id="ARBA00022574"/>
    </source>
</evidence>
<dbReference type="InterPro" id="IPR036322">
    <property type="entry name" value="WD40_repeat_dom_sf"/>
</dbReference>
<dbReference type="Gene3D" id="2.130.10.10">
    <property type="entry name" value="YVTN repeat-like/Quinoprotein amine dehydrogenase"/>
    <property type="match status" value="1"/>
</dbReference>
<reference evidence="4 5" key="1">
    <citation type="submission" date="2011-07" db="EMBL/GenBank/DDBJ databases">
        <authorList>
            <person name="Coyne R."/>
            <person name="Brami D."/>
            <person name="Johnson J."/>
            <person name="Hostetler J."/>
            <person name="Hannick L."/>
            <person name="Clark T."/>
            <person name="Cassidy-Hanley D."/>
            <person name="Inman J."/>
        </authorList>
    </citation>
    <scope>NUCLEOTIDE SEQUENCE [LARGE SCALE GENOMIC DNA]</scope>
    <source>
        <strain evidence="4 5">G5</strain>
    </source>
</reference>
<keyword evidence="2" id="KW-0677">Repeat</keyword>
<sequence>MGVVDIKFNPSGNILAVSSLDSYIRVWNVDEGQKICEFPCQPLHNWKLGFKDEKTVVTTGEQGKIAEFNINSQQQTNIYSTSDVFQTSLALSSDRSKLLSVGNNEGQIFIVDYKNNRKIDKLKVHNKKVRSLCFTYDDMQLITGSDDNFISLIDLTKMETIFSFNGHKGNVNCVDCCPIDNKLFITCSYDQTIKLWDINKKSCIETVKFHQDNIWAVKFHPHKKIFGSVSEDGILAFHELK</sequence>
<name>G0QMN0_ICHMU</name>
<evidence type="ECO:0000313" key="4">
    <source>
        <dbReference type="EMBL" id="EGR33522.1"/>
    </source>
</evidence>
<dbReference type="InterPro" id="IPR015943">
    <property type="entry name" value="WD40/YVTN_repeat-like_dom_sf"/>
</dbReference>
<dbReference type="OMA" id="DFCKINE"/>
<dbReference type="SUPFAM" id="SSF50978">
    <property type="entry name" value="WD40 repeat-like"/>
    <property type="match status" value="1"/>
</dbReference>
<keyword evidence="5" id="KW-1185">Reference proteome</keyword>
<dbReference type="eggNOG" id="KOG4155">
    <property type="taxonomic scope" value="Eukaryota"/>
</dbReference>
<feature type="repeat" description="WD" evidence="3">
    <location>
        <begin position="1"/>
        <end position="37"/>
    </location>
</feature>
<dbReference type="PANTHER" id="PTHR44090">
    <property type="entry name" value="WD REPEAT-CONTAINING PROTEIN 61"/>
    <property type="match status" value="1"/>
</dbReference>
<evidence type="ECO:0000313" key="5">
    <source>
        <dbReference type="Proteomes" id="UP000008983"/>
    </source>
</evidence>
<dbReference type="PANTHER" id="PTHR44090:SF1">
    <property type="entry name" value="SUPERKILLER COMPLEX PROTEIN 8"/>
    <property type="match status" value="1"/>
</dbReference>
<dbReference type="Pfam" id="PF00400">
    <property type="entry name" value="WD40"/>
    <property type="match status" value="4"/>
</dbReference>
<feature type="repeat" description="WD" evidence="3">
    <location>
        <begin position="164"/>
        <end position="206"/>
    </location>
</feature>
<dbReference type="GeneID" id="14909703"/>
<keyword evidence="1 3" id="KW-0853">WD repeat</keyword>
<dbReference type="InterPro" id="IPR051510">
    <property type="entry name" value="SKI8"/>
</dbReference>
<dbReference type="AlphaFoldDB" id="G0QMN0"/>
<dbReference type="PROSITE" id="PS50294">
    <property type="entry name" value="WD_REPEATS_REGION"/>
    <property type="match status" value="2"/>
</dbReference>
<dbReference type="OrthoDB" id="17410at2759"/>
<dbReference type="PROSITE" id="PS50082">
    <property type="entry name" value="WD_REPEATS_2"/>
    <property type="match status" value="3"/>
</dbReference>
<feature type="repeat" description="WD" evidence="3">
    <location>
        <begin position="122"/>
        <end position="163"/>
    </location>
</feature>
<dbReference type="EMBL" id="GL983431">
    <property type="protein sequence ID" value="EGR33522.1"/>
    <property type="molecule type" value="Genomic_DNA"/>
</dbReference>